<dbReference type="Gene3D" id="3.40.50.880">
    <property type="match status" value="1"/>
</dbReference>
<keyword evidence="5" id="KW-1185">Reference proteome</keyword>
<dbReference type="InterPro" id="IPR029062">
    <property type="entry name" value="Class_I_gatase-like"/>
</dbReference>
<feature type="domain" description="DUF4159" evidence="3">
    <location>
        <begin position="683"/>
        <end position="898"/>
    </location>
</feature>
<proteinExistence type="predicted"/>
<dbReference type="InterPro" id="IPR024163">
    <property type="entry name" value="Aerotolerance_reg_N"/>
</dbReference>
<dbReference type="PANTHER" id="PTHR37464">
    <property type="entry name" value="BLL2463 PROTEIN"/>
    <property type="match status" value="1"/>
</dbReference>
<evidence type="ECO:0000256" key="1">
    <source>
        <dbReference type="SAM" id="Phobius"/>
    </source>
</evidence>
<dbReference type="RefSeq" id="WP_281447784.1">
    <property type="nucleotide sequence ID" value="NZ_JASBAO010000001.1"/>
</dbReference>
<dbReference type="InterPro" id="IPR025297">
    <property type="entry name" value="DUF4159"/>
</dbReference>
<dbReference type="SUPFAM" id="SSF52317">
    <property type="entry name" value="Class I glutamine amidotransferase-like"/>
    <property type="match status" value="1"/>
</dbReference>
<evidence type="ECO:0000259" key="3">
    <source>
        <dbReference type="Pfam" id="PF13709"/>
    </source>
</evidence>
<feature type="transmembrane region" description="Helical" evidence="1">
    <location>
        <begin position="617"/>
        <end position="641"/>
    </location>
</feature>
<accession>A0ABT6Q0P8</accession>
<feature type="transmembrane region" description="Helical" evidence="1">
    <location>
        <begin position="55"/>
        <end position="77"/>
    </location>
</feature>
<feature type="transmembrane region" description="Helical" evidence="1">
    <location>
        <begin position="6"/>
        <end position="22"/>
    </location>
</feature>
<evidence type="ECO:0000313" key="5">
    <source>
        <dbReference type="Proteomes" id="UP001431634"/>
    </source>
</evidence>
<dbReference type="Gene3D" id="3.40.50.12140">
    <property type="entry name" value="Domain of unknown function DUF4159"/>
    <property type="match status" value="1"/>
</dbReference>
<dbReference type="Pfam" id="PF13709">
    <property type="entry name" value="DUF4159"/>
    <property type="match status" value="1"/>
</dbReference>
<name>A0ABT6Q0P8_9PROT</name>
<keyword evidence="1" id="KW-1133">Transmembrane helix</keyword>
<dbReference type="Pfam" id="PF07584">
    <property type="entry name" value="BatA"/>
    <property type="match status" value="1"/>
</dbReference>
<dbReference type="PANTHER" id="PTHR37464:SF1">
    <property type="entry name" value="BLL2463 PROTEIN"/>
    <property type="match status" value="1"/>
</dbReference>
<dbReference type="Proteomes" id="UP001431634">
    <property type="component" value="Unassembled WGS sequence"/>
</dbReference>
<dbReference type="EMBL" id="JASBAO010000001">
    <property type="protein sequence ID" value="MDI2090654.1"/>
    <property type="molecule type" value="Genomic_DNA"/>
</dbReference>
<sequence length="920" mass="100970">MIFLNPYILFALLALPLVWFFLKATPPRPRTQSFPPITLLHQLQNNVQEAVHAPWWLILIRLLAITLCILGLARPVFTASTLSVQHSNKPILLVIDNGWASAPQWPQFISAASAIVTQSQQKDTPIHLLLTAPDVQNNPLKLKPLANTISPTLQLEDIHPQAWPVNRQAAAELIQKNQKKYQTVYYLSDGIKQHHQDIFYNSLKAVHNLYEIQPQQDPISASTLLLTKPTLTANGITQPITLLAKSFPQNLTLHAYTLKGELLTSAQKTIFANTTQTSIELTIPAEAQNKIDYLQINNSPSAGGTYLLDENSRKHVIGLWVTSNSANTPFVGSLYYLKKALAPLGEIKEGSLQQLLENPLSVLIIPDTLITDEKTIQTLETWVKNGGMLIRFSGPLLAGSTLNSQQSSARSTALVPIPLLQGARELGGAMTWEKPQHLSAFSNNSPFYGLSIPKDVTISKQLLIEPNTDTDHFVWAKLEDGTPLVTHRTIGKGQIILFHTNSTPDWSSLPLSELFVSMLEKLIHISFGVETPQGDSLLRPISLLNSFGALETPSPYAQTIQTNAINKTIIDPHHPPGLYGESDFHAALNLGDHIQSLKPSAPVGKTLTLSPKSTSSYALSSICILIGLLLILLDILLSMFLRGYLNKAVKTILPVLMLFCIGEAAYAQSKDQAISPPAALQTRLAYILTHDPSVDLASKQGLEGLSGFINERTTLKLAQPEGVDPAKDDLAFYPILYWPITPNIQPDAKRNSALNHYISHGGVILIDTQGHDSSATTEPIHPDLFSGEAPGAAEALKLATSELTIPTLSKLSDKDLLSRTFYILHDFPGRYDAMPIWISQNNPLINDGVSAVIVGENDWAHAWAVTSDGSFAYPIFPNTEKQRNLSYRFGMNLVMYALTGSYKADQVHVSALLRQLGASE</sequence>
<comment type="caution">
    <text evidence="4">The sequence shown here is derived from an EMBL/GenBank/DDBJ whole genome shotgun (WGS) entry which is preliminary data.</text>
</comment>
<evidence type="ECO:0000259" key="2">
    <source>
        <dbReference type="Pfam" id="PF07584"/>
    </source>
</evidence>
<evidence type="ECO:0000313" key="4">
    <source>
        <dbReference type="EMBL" id="MDI2090654.1"/>
    </source>
</evidence>
<organism evidence="4 5">
    <name type="scientific">Commensalibacter oyaizuii</name>
    <dbReference type="NCBI Taxonomy" id="3043873"/>
    <lineage>
        <taxon>Bacteria</taxon>
        <taxon>Pseudomonadati</taxon>
        <taxon>Pseudomonadota</taxon>
        <taxon>Alphaproteobacteria</taxon>
        <taxon>Acetobacterales</taxon>
        <taxon>Acetobacteraceae</taxon>
    </lineage>
</organism>
<gene>
    <name evidence="4" type="ORF">QJV27_04525</name>
</gene>
<dbReference type="InterPro" id="IPR011933">
    <property type="entry name" value="Double_TM_dom"/>
</dbReference>
<reference evidence="4" key="1">
    <citation type="submission" date="2023-05" db="EMBL/GenBank/DDBJ databases">
        <title>Whole genome sequence of Commensalibacter sp.</title>
        <authorList>
            <person name="Charoenyingcharoen P."/>
            <person name="Yukphan P."/>
        </authorList>
    </citation>
    <scope>NUCLEOTIDE SEQUENCE</scope>
    <source>
        <strain evidence="4">TBRC 16381</strain>
    </source>
</reference>
<dbReference type="NCBIfam" id="TIGR02226">
    <property type="entry name" value="two_anch"/>
    <property type="match status" value="1"/>
</dbReference>
<protein>
    <submittedName>
        <fullName evidence="4">DUF4159 domain-containing protein</fullName>
    </submittedName>
</protein>
<dbReference type="CDD" id="cd03143">
    <property type="entry name" value="A4_beta-galactosidase_middle_domain"/>
    <property type="match status" value="1"/>
</dbReference>
<keyword evidence="1" id="KW-0472">Membrane</keyword>
<feature type="domain" description="Aerotolerance regulator N-terminal" evidence="2">
    <location>
        <begin position="1"/>
        <end position="75"/>
    </location>
</feature>
<keyword evidence="1" id="KW-0812">Transmembrane</keyword>